<reference evidence="1" key="1">
    <citation type="submission" date="2023-04" db="EMBL/GenBank/DDBJ databases">
        <title>A chromosome-level genome assembly of the parasitoid wasp Eretmocerus hayati.</title>
        <authorList>
            <person name="Zhong Y."/>
            <person name="Liu S."/>
            <person name="Liu Y."/>
        </authorList>
    </citation>
    <scope>NUCLEOTIDE SEQUENCE</scope>
    <source>
        <strain evidence="1">ZJU_SS_LIU_2023</strain>
    </source>
</reference>
<gene>
    <name evidence="1" type="ORF">QAD02_005392</name>
</gene>
<dbReference type="EMBL" id="CM056743">
    <property type="protein sequence ID" value="KAJ8674130.1"/>
    <property type="molecule type" value="Genomic_DNA"/>
</dbReference>
<protein>
    <submittedName>
        <fullName evidence="1">Uncharacterized protein</fullName>
    </submittedName>
</protein>
<keyword evidence="2" id="KW-1185">Reference proteome</keyword>
<dbReference type="Proteomes" id="UP001239111">
    <property type="component" value="Chromosome 3"/>
</dbReference>
<sequence length="432" mass="47575">MQCTQEHALSFPPGNAEPTGPIDSDLMDFQSEPELQQDGFSQFASSNPFNFLQDHSTANSDNLNARSGTPINMLISKSPPPKRQRDGSVKSQYLENTHLSRKQADPLNAPLPSDGEDDSDTRSRIEADPKSSSPADNQRSRLQRSDPAPADVNKSSTPKQQEILEPLFYSQGNSGPYIVFIEPIDASQVKGKLNPTSVGIVIAKKIDYNRYACRSSGKQKVTITASDPEAANAILRDTTLALHNLRATAPVHRLSRQGIIRDVPLDLSDGTILHAFQYSVPVIKVKRLSRSKTEASNQKSFIPTQSIQVTFDGQHLPSRVRLYGASHPVEPFSQPVRMCFNCFRYGQIQAQCRSSPICAKCGAAKHDSADACPQKDADPICVNCQGNHDPVNKICPEYQLQRDARTLAAQDDIPVREAYARLIRDSPPNTRS</sequence>
<organism evidence="1 2">
    <name type="scientific">Eretmocerus hayati</name>
    <dbReference type="NCBI Taxonomy" id="131215"/>
    <lineage>
        <taxon>Eukaryota</taxon>
        <taxon>Metazoa</taxon>
        <taxon>Ecdysozoa</taxon>
        <taxon>Arthropoda</taxon>
        <taxon>Hexapoda</taxon>
        <taxon>Insecta</taxon>
        <taxon>Pterygota</taxon>
        <taxon>Neoptera</taxon>
        <taxon>Endopterygota</taxon>
        <taxon>Hymenoptera</taxon>
        <taxon>Apocrita</taxon>
        <taxon>Proctotrupomorpha</taxon>
        <taxon>Chalcidoidea</taxon>
        <taxon>Aphelinidae</taxon>
        <taxon>Aphelininae</taxon>
        <taxon>Eretmocerus</taxon>
    </lineage>
</organism>
<accession>A0ACC2NX56</accession>
<evidence type="ECO:0000313" key="2">
    <source>
        <dbReference type="Proteomes" id="UP001239111"/>
    </source>
</evidence>
<comment type="caution">
    <text evidence="1">The sequence shown here is derived from an EMBL/GenBank/DDBJ whole genome shotgun (WGS) entry which is preliminary data.</text>
</comment>
<name>A0ACC2NX56_9HYME</name>
<proteinExistence type="predicted"/>
<evidence type="ECO:0000313" key="1">
    <source>
        <dbReference type="EMBL" id="KAJ8674130.1"/>
    </source>
</evidence>